<dbReference type="PANTHER" id="PTHR43157">
    <property type="entry name" value="PHOSPHATIDYLINOSITOL-GLYCAN BIOSYNTHESIS CLASS F PROTEIN-RELATED"/>
    <property type="match status" value="1"/>
</dbReference>
<proteinExistence type="evidence at transcript level"/>
<keyword evidence="2" id="KW-0812">Transmembrane</keyword>
<evidence type="ECO:0000256" key="1">
    <source>
        <dbReference type="ARBA" id="ARBA00023002"/>
    </source>
</evidence>
<keyword evidence="1" id="KW-0560">Oxidoreductase</keyword>
<dbReference type="PANTHER" id="PTHR43157:SF31">
    <property type="entry name" value="PHOSPHATIDYLINOSITOL-GLYCAN BIOSYNTHESIS CLASS F PROTEIN"/>
    <property type="match status" value="1"/>
</dbReference>
<protein>
    <submittedName>
        <fullName evidence="3">Retinol dehydrogenase 11</fullName>
    </submittedName>
</protein>
<dbReference type="EMBL" id="BT078682">
    <property type="protein sequence ID" value="ACO13106.1"/>
    <property type="molecule type" value="mRNA"/>
</dbReference>
<sequence length="337" mass="36961">MTLKDDLPSWPTTIGVGLLAGGALFLYAVRRSVSSKWGSCIYKNMDIKGKTVIITGANTGLGYDAALTTADRNAKLILACRNSEKGNKAVQTIIQKTGNADVRFMELDLASLTSIEKFANEYLSKDDKLDVLLCNAGVWFPMDQKKKTENGFEIHFGVNHIGHHYLISLLKDKILKDSSRIVMVASSLLNVGQIDMELKDFVEEGRPHKNASWIPTGYADSKLMNALMAKQYASAGLQSISLCPGWCKTDLGRSVPLSLFNKFVMFFVSSLFRKTSTKGSETLIHGAFANDIVNGAVYADCKISDKMNSKLEGLLETGNQLHSLSDELITSKLNSRS</sequence>
<organism evidence="3">
    <name type="scientific">Lepeophtheirus salmonis</name>
    <name type="common">Salmon louse</name>
    <name type="synonym">Caligus salmonis</name>
    <dbReference type="NCBI Taxonomy" id="72036"/>
    <lineage>
        <taxon>Eukaryota</taxon>
        <taxon>Metazoa</taxon>
        <taxon>Ecdysozoa</taxon>
        <taxon>Arthropoda</taxon>
        <taxon>Crustacea</taxon>
        <taxon>Multicrustacea</taxon>
        <taxon>Hexanauplia</taxon>
        <taxon>Copepoda</taxon>
        <taxon>Siphonostomatoida</taxon>
        <taxon>Caligidae</taxon>
        <taxon>Lepeophtheirus</taxon>
    </lineage>
</organism>
<keyword evidence="2" id="KW-1133">Transmembrane helix</keyword>
<dbReference type="PRINTS" id="PR00081">
    <property type="entry name" value="GDHRDH"/>
</dbReference>
<accession>C1BVQ3</accession>
<dbReference type="AlphaFoldDB" id="C1BVQ3"/>
<keyword evidence="2" id="KW-0472">Membrane</keyword>
<dbReference type="InterPro" id="IPR002347">
    <property type="entry name" value="SDR_fam"/>
</dbReference>
<gene>
    <name evidence="3" type="primary">RDH11</name>
</gene>
<reference evidence="3" key="1">
    <citation type="submission" date="2009-06" db="EMBL/GenBank/DDBJ databases">
        <title>Lepeophtheirus salmonis ESTs and full-length cDNAs.</title>
        <authorList>
            <person name="Yasuike M."/>
            <person name="von Schalburg K."/>
            <person name="Cooper G."/>
            <person name="Leong J."/>
            <person name="Jones S.R.M."/>
            <person name="Koop B.F."/>
        </authorList>
    </citation>
    <scope>NUCLEOTIDE SEQUENCE</scope>
    <source>
        <strain evidence="3">Pacific form</strain>
        <tissue evidence="3">Whole</tissue>
    </source>
</reference>
<evidence type="ECO:0000313" key="3">
    <source>
        <dbReference type="EMBL" id="ACO13106.1"/>
    </source>
</evidence>
<name>C1BVQ3_LEPSM</name>
<dbReference type="GO" id="GO:0016491">
    <property type="term" value="F:oxidoreductase activity"/>
    <property type="evidence" value="ECO:0007669"/>
    <property type="project" value="UniProtKB-KW"/>
</dbReference>
<feature type="transmembrane region" description="Helical" evidence="2">
    <location>
        <begin position="12"/>
        <end position="29"/>
    </location>
</feature>
<dbReference type="InterPro" id="IPR036291">
    <property type="entry name" value="NAD(P)-bd_dom_sf"/>
</dbReference>
<dbReference type="OrthoDB" id="191139at2759"/>
<dbReference type="Pfam" id="PF00106">
    <property type="entry name" value="adh_short"/>
    <property type="match status" value="1"/>
</dbReference>
<dbReference type="Gene3D" id="3.40.50.720">
    <property type="entry name" value="NAD(P)-binding Rossmann-like Domain"/>
    <property type="match status" value="1"/>
</dbReference>
<evidence type="ECO:0000256" key="2">
    <source>
        <dbReference type="SAM" id="Phobius"/>
    </source>
</evidence>
<dbReference type="SUPFAM" id="SSF51735">
    <property type="entry name" value="NAD(P)-binding Rossmann-fold domains"/>
    <property type="match status" value="1"/>
</dbReference>